<dbReference type="RefSeq" id="WP_101872797.1">
    <property type="nucleotide sequence ID" value="NZ_BOUG01000018.1"/>
</dbReference>
<feature type="transmembrane region" description="Helical" evidence="1">
    <location>
        <begin position="98"/>
        <end position="118"/>
    </location>
</feature>
<accession>A0AAW8WA71</accession>
<keyword evidence="1" id="KW-0812">Transmembrane</keyword>
<feature type="transmembrane region" description="Helical" evidence="1">
    <location>
        <begin position="297"/>
        <end position="321"/>
    </location>
</feature>
<feature type="transmembrane region" description="Helical" evidence="1">
    <location>
        <begin position="52"/>
        <end position="77"/>
    </location>
</feature>
<gene>
    <name evidence="2" type="ORF">RI555_02430</name>
</gene>
<feature type="transmembrane region" description="Helical" evidence="1">
    <location>
        <begin position="215"/>
        <end position="235"/>
    </location>
</feature>
<feature type="transmembrane region" description="Helical" evidence="1">
    <location>
        <begin position="148"/>
        <end position="171"/>
    </location>
</feature>
<organism evidence="2 3">
    <name type="scientific">Lactiplantibacillus pentosus</name>
    <name type="common">Lactobacillus pentosus</name>
    <dbReference type="NCBI Taxonomy" id="1589"/>
    <lineage>
        <taxon>Bacteria</taxon>
        <taxon>Bacillati</taxon>
        <taxon>Bacillota</taxon>
        <taxon>Bacilli</taxon>
        <taxon>Lactobacillales</taxon>
        <taxon>Lactobacillaceae</taxon>
        <taxon>Lactiplantibacillus</taxon>
    </lineage>
</organism>
<evidence type="ECO:0000313" key="2">
    <source>
        <dbReference type="EMBL" id="MDT7037870.1"/>
    </source>
</evidence>
<keyword evidence="1" id="KW-1133">Transmembrane helix</keyword>
<feature type="transmembrane region" description="Helical" evidence="1">
    <location>
        <begin position="21"/>
        <end position="40"/>
    </location>
</feature>
<dbReference type="KEGG" id="lpg:BB562_02155"/>
<keyword evidence="1" id="KW-0472">Membrane</keyword>
<evidence type="ECO:0000256" key="1">
    <source>
        <dbReference type="SAM" id="Phobius"/>
    </source>
</evidence>
<comment type="caution">
    <text evidence="2">The sequence shown here is derived from an EMBL/GenBank/DDBJ whole genome shotgun (WGS) entry which is preliminary data.</text>
</comment>
<feature type="transmembrane region" description="Helical" evidence="1">
    <location>
        <begin position="351"/>
        <end position="378"/>
    </location>
</feature>
<evidence type="ECO:0000313" key="3">
    <source>
        <dbReference type="Proteomes" id="UP001263852"/>
    </source>
</evidence>
<protein>
    <submittedName>
        <fullName evidence="2">FtsX-like permease family protein</fullName>
    </submittedName>
</protein>
<feature type="transmembrane region" description="Helical" evidence="1">
    <location>
        <begin position="390"/>
        <end position="411"/>
    </location>
</feature>
<dbReference type="AlphaFoldDB" id="A0AAW8WA71"/>
<name>A0AAW8WA71_LACPE</name>
<feature type="transmembrane region" description="Helical" evidence="1">
    <location>
        <begin position="183"/>
        <end position="203"/>
    </location>
</feature>
<proteinExistence type="predicted"/>
<dbReference type="EMBL" id="JAVLAO010000001">
    <property type="protein sequence ID" value="MDT7037870.1"/>
    <property type="molecule type" value="Genomic_DNA"/>
</dbReference>
<sequence>MLLLSAHQFQYSWKSWMTGSFIFIIAGWLIGFCLTGIDTLKHVTFASHIDPLPLFAMPLVFGGMTLLFVLSEVIRLVMRELADEYQLWVILGANRNQLALLIAIQMGLTAFLSSWAGYGLSILSINPLYELLQFYIDHRWFPSVAFEISVKIGLVTCLIVTGIAVLSGLINTKRLLWRRHRRIVNLLAFVISLVGLGIANYQVMVTSTQENNGGVFLVLLFWLILVQIQIGKQLLRYISKKIMKLIPTGLFKVASCQAIKGANISVPILALQSLIYGLIVLLYGFGGTGGQDLKNVIVSFIVYVGAPGLLVIANVISVAMLSGRQQTKNIQQLKQLGFSFRMLLQERSWECCFQTIPFLIVALVTNTTLYRVLLLLAWRTHVTVQMGFMVAIWLPVGVSMLTWLLLTMIAWKEVFTRYEMSR</sequence>
<reference evidence="2" key="1">
    <citation type="submission" date="2023-08" db="EMBL/GenBank/DDBJ databases">
        <authorList>
            <person name="Page C.A."/>
            <person name="Perez-Diaz I.M."/>
        </authorList>
    </citation>
    <scope>NUCLEOTIDE SEQUENCE</scope>
    <source>
        <strain evidence="2">1.8.9</strain>
    </source>
</reference>
<feature type="transmembrane region" description="Helical" evidence="1">
    <location>
        <begin position="264"/>
        <end position="285"/>
    </location>
</feature>
<dbReference type="Proteomes" id="UP001263852">
    <property type="component" value="Unassembled WGS sequence"/>
</dbReference>